<accession>A0A5B7JRX3</accession>
<reference evidence="2 3" key="1">
    <citation type="submission" date="2019-05" db="EMBL/GenBank/DDBJ databases">
        <title>Another draft genome of Portunus trituberculatus and its Hox gene families provides insights of decapod evolution.</title>
        <authorList>
            <person name="Jeong J.-H."/>
            <person name="Song I."/>
            <person name="Kim S."/>
            <person name="Choi T."/>
            <person name="Kim D."/>
            <person name="Ryu S."/>
            <person name="Kim W."/>
        </authorList>
    </citation>
    <scope>NUCLEOTIDE SEQUENCE [LARGE SCALE GENOMIC DNA]</scope>
    <source>
        <tissue evidence="2">Muscle</tissue>
    </source>
</reference>
<gene>
    <name evidence="2" type="ORF">E2C01_092504</name>
</gene>
<feature type="region of interest" description="Disordered" evidence="1">
    <location>
        <begin position="31"/>
        <end position="60"/>
    </location>
</feature>
<evidence type="ECO:0000313" key="3">
    <source>
        <dbReference type="Proteomes" id="UP000324222"/>
    </source>
</evidence>
<organism evidence="2 3">
    <name type="scientific">Portunus trituberculatus</name>
    <name type="common">Swimming crab</name>
    <name type="synonym">Neptunus trituberculatus</name>
    <dbReference type="NCBI Taxonomy" id="210409"/>
    <lineage>
        <taxon>Eukaryota</taxon>
        <taxon>Metazoa</taxon>
        <taxon>Ecdysozoa</taxon>
        <taxon>Arthropoda</taxon>
        <taxon>Crustacea</taxon>
        <taxon>Multicrustacea</taxon>
        <taxon>Malacostraca</taxon>
        <taxon>Eumalacostraca</taxon>
        <taxon>Eucarida</taxon>
        <taxon>Decapoda</taxon>
        <taxon>Pleocyemata</taxon>
        <taxon>Brachyura</taxon>
        <taxon>Eubrachyura</taxon>
        <taxon>Portunoidea</taxon>
        <taxon>Portunidae</taxon>
        <taxon>Portuninae</taxon>
        <taxon>Portunus</taxon>
    </lineage>
</organism>
<protein>
    <submittedName>
        <fullName evidence="2">Uncharacterized protein</fullName>
    </submittedName>
</protein>
<evidence type="ECO:0000313" key="2">
    <source>
        <dbReference type="EMBL" id="MPC97203.1"/>
    </source>
</evidence>
<comment type="caution">
    <text evidence="2">The sequence shown here is derived from an EMBL/GenBank/DDBJ whole genome shotgun (WGS) entry which is preliminary data.</text>
</comment>
<keyword evidence="3" id="KW-1185">Reference proteome</keyword>
<feature type="compositionally biased region" description="Basic and acidic residues" evidence="1">
    <location>
        <begin position="51"/>
        <end position="60"/>
    </location>
</feature>
<name>A0A5B7JRX3_PORTR</name>
<evidence type="ECO:0000256" key="1">
    <source>
        <dbReference type="SAM" id="MobiDB-lite"/>
    </source>
</evidence>
<proteinExistence type="predicted"/>
<sequence length="60" mass="6875">MLVVSLFSIAERRNGGPIMLTFLDRPSEDDVDRRSSLATADNKTRHKLHNYSKERTRTNG</sequence>
<dbReference type="AlphaFoldDB" id="A0A5B7JRX3"/>
<dbReference type="EMBL" id="VSRR010108974">
    <property type="protein sequence ID" value="MPC97203.1"/>
    <property type="molecule type" value="Genomic_DNA"/>
</dbReference>
<dbReference type="Proteomes" id="UP000324222">
    <property type="component" value="Unassembled WGS sequence"/>
</dbReference>